<dbReference type="GeneID" id="55564264"/>
<dbReference type="SUPFAM" id="SSF50156">
    <property type="entry name" value="PDZ domain-like"/>
    <property type="match status" value="1"/>
</dbReference>
<feature type="domain" description="Lon proteolytic" evidence="3">
    <location>
        <begin position="292"/>
        <end position="372"/>
    </location>
</feature>
<dbReference type="GO" id="GO:0004252">
    <property type="term" value="F:serine-type endopeptidase activity"/>
    <property type="evidence" value="ECO:0007669"/>
    <property type="project" value="InterPro"/>
</dbReference>
<dbReference type="EMBL" id="UASJ01000001">
    <property type="protein sequence ID" value="SQB64260.1"/>
    <property type="molecule type" value="Genomic_DNA"/>
</dbReference>
<dbReference type="GO" id="GO:0004176">
    <property type="term" value="F:ATP-dependent peptidase activity"/>
    <property type="evidence" value="ECO:0007669"/>
    <property type="project" value="InterPro"/>
</dbReference>
<evidence type="ECO:0000313" key="5">
    <source>
        <dbReference type="Proteomes" id="UP000250245"/>
    </source>
</evidence>
<dbReference type="InterPro" id="IPR014721">
    <property type="entry name" value="Ribsml_uS5_D2-typ_fold_subgr"/>
</dbReference>
<dbReference type="RefSeq" id="WP_013188581.1">
    <property type="nucleotide sequence ID" value="NZ_CP068112.1"/>
</dbReference>
<feature type="region of interest" description="Disordered" evidence="1">
    <location>
        <begin position="1"/>
        <end position="39"/>
    </location>
</feature>
<evidence type="ECO:0000313" key="4">
    <source>
        <dbReference type="EMBL" id="SQB64260.1"/>
    </source>
</evidence>
<keyword evidence="2" id="KW-0472">Membrane</keyword>
<feature type="transmembrane region" description="Helical" evidence="2">
    <location>
        <begin position="48"/>
        <end position="67"/>
    </location>
</feature>
<dbReference type="GO" id="GO:0006508">
    <property type="term" value="P:proteolysis"/>
    <property type="evidence" value="ECO:0007669"/>
    <property type="project" value="InterPro"/>
</dbReference>
<dbReference type="InterPro" id="IPR008269">
    <property type="entry name" value="Lon_proteolytic"/>
</dbReference>
<accession>A0A2X3ARK0</accession>
<organism evidence="4 5">
    <name type="scientific">Mobiluncus curtisii</name>
    <dbReference type="NCBI Taxonomy" id="2051"/>
    <lineage>
        <taxon>Bacteria</taxon>
        <taxon>Bacillati</taxon>
        <taxon>Actinomycetota</taxon>
        <taxon>Actinomycetes</taxon>
        <taxon>Actinomycetales</taxon>
        <taxon>Actinomycetaceae</taxon>
        <taxon>Mobiluncus</taxon>
    </lineage>
</organism>
<dbReference type="InterPro" id="IPR027065">
    <property type="entry name" value="Lon_Prtase"/>
</dbReference>
<name>A0A2X3ARK0_9ACTO</name>
<dbReference type="AlphaFoldDB" id="A0A2X3ARK0"/>
<keyword evidence="2" id="KW-0812">Transmembrane</keyword>
<dbReference type="Pfam" id="PF05362">
    <property type="entry name" value="Lon_C"/>
    <property type="match status" value="1"/>
</dbReference>
<proteinExistence type="predicted"/>
<dbReference type="Proteomes" id="UP000250245">
    <property type="component" value="Unassembled WGS sequence"/>
</dbReference>
<evidence type="ECO:0000259" key="3">
    <source>
        <dbReference type="Pfam" id="PF05362"/>
    </source>
</evidence>
<reference evidence="4 5" key="1">
    <citation type="submission" date="2018-06" db="EMBL/GenBank/DDBJ databases">
        <authorList>
            <consortium name="Pathogen Informatics"/>
            <person name="Doyle S."/>
        </authorList>
    </citation>
    <scope>NUCLEOTIDE SEQUENCE [LARGE SCALE GENOMIC DNA]</scope>
    <source>
        <strain evidence="4 5">NCTC11820</strain>
    </source>
</reference>
<dbReference type="GO" id="GO:0005524">
    <property type="term" value="F:ATP binding"/>
    <property type="evidence" value="ECO:0007669"/>
    <property type="project" value="InterPro"/>
</dbReference>
<sequence length="405" mass="43004">MNTDALDKGADTPVPKDSLTLASGTDALPEDPADAPEPTRSRWSLSRWVWGLVLIVLGGYFLFLYSYPVVINYPGPTFDVLGKDSKQTPLIEVKGAKTYPNHNGQLRMTTVSSLGGPGSMVSGWDLIMAAFNPNATILPVDVVYPRNVSSKDIKKLGVQQMDQSQLSAEAVALETLGYNVKITWSVAEIAKKSPAFGVLHRKDVVRTIARPGQTPVTVHTVEDLRKFLEGVPGGDTIELGIVRDGQAQTVRMKTAPAKLPKGKIGKGSQLSIYLASDVKIPLDITFHLQDVGGPSAGTMFALGIVEQLTPEHLTGKSVIAGTGTIDLAGKVGPISGIAQKMAGAKADGAKFFLAPTQNCDEVVGHIPKGLTVTKIGTFSEALDAVQKIRDGKTSELPQCTVPAQK</sequence>
<dbReference type="PANTHER" id="PTHR10046">
    <property type="entry name" value="ATP DEPENDENT LON PROTEASE FAMILY MEMBER"/>
    <property type="match status" value="1"/>
</dbReference>
<dbReference type="Gene3D" id="3.30.230.10">
    <property type="match status" value="1"/>
</dbReference>
<evidence type="ECO:0000256" key="1">
    <source>
        <dbReference type="SAM" id="MobiDB-lite"/>
    </source>
</evidence>
<dbReference type="InterPro" id="IPR020568">
    <property type="entry name" value="Ribosomal_Su5_D2-typ_SF"/>
</dbReference>
<dbReference type="InterPro" id="IPR036034">
    <property type="entry name" value="PDZ_sf"/>
</dbReference>
<feature type="compositionally biased region" description="Basic and acidic residues" evidence="1">
    <location>
        <begin position="1"/>
        <end position="10"/>
    </location>
</feature>
<dbReference type="Gene3D" id="2.30.42.10">
    <property type="match status" value="1"/>
</dbReference>
<dbReference type="SUPFAM" id="SSF54211">
    <property type="entry name" value="Ribosomal protein S5 domain 2-like"/>
    <property type="match status" value="1"/>
</dbReference>
<protein>
    <submittedName>
        <fullName evidence="4">Predicted secreted protein containing a PDZ domain</fullName>
    </submittedName>
</protein>
<dbReference type="OMA" id="PIGGITH"/>
<evidence type="ECO:0000256" key="2">
    <source>
        <dbReference type="SAM" id="Phobius"/>
    </source>
</evidence>
<gene>
    <name evidence="4" type="primary">ylbL</name>
    <name evidence="4" type="ORF">NCTC11820_00594</name>
</gene>
<dbReference type="GO" id="GO:0030163">
    <property type="term" value="P:protein catabolic process"/>
    <property type="evidence" value="ECO:0007669"/>
    <property type="project" value="InterPro"/>
</dbReference>
<keyword evidence="2" id="KW-1133">Transmembrane helix</keyword>